<sequence>MASAESNLLADLERKVATAPPAAAIGSLIKLLRWFSGSAGRLPRGVEKDLQPIFDGCRDQEAATRMAAAISELFCRPDFAPDQRQFAELMALQRWIAMCFAASSFGNSDHLLARLGLVPSNEWLAAAPLSDIARMVLLYGPESRLPLDFSQLFLRAPGLASSLAVALLSGRLLATPTAHHKREVLLKWLPEALRRLGSVAMLPQAILVDLWMHSSYGLERDKHDVKKPLNALVRRQIEASGIRDVAARPAVAARPTVFVMLEWFHKSHSIMRTHSISMKTLRDHYRLVGFGPKGMVDEVGQSAFDEFHYFDDVSSDLGFLKKVVEAAERQQPVATYYPSVGMALHSLYLVNVRLAPTQVIALGHPATTHSDKIDYVIVEEDYVGDATLFSETVVTVPKSALPYFEPVIKFSPRLRKLRSPVRIAVPAAAMKLNPVFLSACRKIVETAQAEVEFHFLLGGSPDLMHAWAEKIIAMQVPGCVVHKTAPVPDYLANVAACDLFANPFPFGNTNGIVDTVYCGLPGVCLSGDEVHAHIDEGMFRRMNFPDWTIARTIEDYVAAVVRLVDDEALRNDLSTRIRAERWDKVLYQGKPEAFSEVFRGLVERRRGAMPSQTVA</sequence>
<proteinExistence type="predicted"/>
<name>A0ACC5R7Q9_9HYPH</name>
<evidence type="ECO:0000313" key="2">
    <source>
        <dbReference type="Proteomes" id="UP000616151"/>
    </source>
</evidence>
<evidence type="ECO:0000313" key="1">
    <source>
        <dbReference type="EMBL" id="MBK1868536.1"/>
    </source>
</evidence>
<protein>
    <submittedName>
        <fullName evidence="1">Uncharacterized protein</fullName>
    </submittedName>
</protein>
<dbReference type="Proteomes" id="UP000616151">
    <property type="component" value="Unassembled WGS sequence"/>
</dbReference>
<reference evidence="1" key="1">
    <citation type="submission" date="2021-01" db="EMBL/GenBank/DDBJ databases">
        <authorList>
            <person name="Sun Q."/>
        </authorList>
    </citation>
    <scope>NUCLEOTIDE SEQUENCE</scope>
    <source>
        <strain evidence="1">YIM B02566</strain>
    </source>
</reference>
<keyword evidence="2" id="KW-1185">Reference proteome</keyword>
<dbReference type="EMBL" id="JAENHL010000007">
    <property type="protein sequence ID" value="MBK1868536.1"/>
    <property type="molecule type" value="Genomic_DNA"/>
</dbReference>
<accession>A0ACC5R7Q9</accession>
<comment type="caution">
    <text evidence="1">The sequence shown here is derived from an EMBL/GenBank/DDBJ whole genome shotgun (WGS) entry which is preliminary data.</text>
</comment>
<organism evidence="1 2">
    <name type="scientific">Taklimakanibacter albus</name>
    <dbReference type="NCBI Taxonomy" id="2800327"/>
    <lineage>
        <taxon>Bacteria</taxon>
        <taxon>Pseudomonadati</taxon>
        <taxon>Pseudomonadota</taxon>
        <taxon>Alphaproteobacteria</taxon>
        <taxon>Hyphomicrobiales</taxon>
        <taxon>Aestuariivirgaceae</taxon>
        <taxon>Taklimakanibacter</taxon>
    </lineage>
</organism>
<gene>
    <name evidence="1" type="ORF">JHL16_19430</name>
</gene>